<name>A0ABQ4QSM4_9HYPH</name>
<organism evidence="3 4">
    <name type="scientific">Methylobacterium crusticola</name>
    <dbReference type="NCBI Taxonomy" id="1697972"/>
    <lineage>
        <taxon>Bacteria</taxon>
        <taxon>Pseudomonadati</taxon>
        <taxon>Pseudomonadota</taxon>
        <taxon>Alphaproteobacteria</taxon>
        <taxon>Hyphomicrobiales</taxon>
        <taxon>Methylobacteriaceae</taxon>
        <taxon>Methylobacterium</taxon>
    </lineage>
</organism>
<dbReference type="SUPFAM" id="SSF56524">
    <property type="entry name" value="Oxidoreductase molybdopterin-binding domain"/>
    <property type="match status" value="1"/>
</dbReference>
<evidence type="ECO:0000313" key="4">
    <source>
        <dbReference type="Proteomes" id="UP001055167"/>
    </source>
</evidence>
<reference evidence="3" key="1">
    <citation type="journal article" date="2021" name="Front. Microbiol.">
        <title>Comprehensive Comparative Genomics and Phenotyping of Methylobacterium Species.</title>
        <authorList>
            <person name="Alessa O."/>
            <person name="Ogura Y."/>
            <person name="Fujitani Y."/>
            <person name="Takami H."/>
            <person name="Hayashi T."/>
            <person name="Sahin N."/>
            <person name="Tani A."/>
        </authorList>
    </citation>
    <scope>NUCLEOTIDE SEQUENCE</scope>
    <source>
        <strain evidence="3">KCTC 52305</strain>
    </source>
</reference>
<dbReference type="PANTHER" id="PTHR19372:SF7">
    <property type="entry name" value="SULFITE OXIDASE, MITOCHONDRIAL"/>
    <property type="match status" value="1"/>
</dbReference>
<evidence type="ECO:0000256" key="1">
    <source>
        <dbReference type="SAM" id="SignalP"/>
    </source>
</evidence>
<dbReference type="InterPro" id="IPR036374">
    <property type="entry name" value="OxRdtase_Mopterin-bd_sf"/>
</dbReference>
<feature type="signal peptide" evidence="1">
    <location>
        <begin position="1"/>
        <end position="27"/>
    </location>
</feature>
<dbReference type="Pfam" id="PF00174">
    <property type="entry name" value="Oxidored_molyb"/>
    <property type="match status" value="1"/>
</dbReference>
<evidence type="ECO:0000259" key="2">
    <source>
        <dbReference type="Pfam" id="PF00174"/>
    </source>
</evidence>
<protein>
    <recommendedName>
        <fullName evidence="2">Oxidoreductase molybdopterin-binding domain-containing protein</fullName>
    </recommendedName>
</protein>
<keyword evidence="4" id="KW-1185">Reference proteome</keyword>
<dbReference type="InterPro" id="IPR006311">
    <property type="entry name" value="TAT_signal"/>
</dbReference>
<sequence>MPVPSVPRFGRRSFLAGVLGLGGGAAAAEGPLQVPDWTLRPGAGVATPAYGVPSAFERLARRPRTPPAFPGAASTDTPLQHLHGTVTPNGLHCERHHAGVPAIDPDRHRLVVHGRVERPLILTMDDIVRFPAVSRLHFLECSGNTPGWQKADPAWTVQDTHGLPSCAEWTGVELATILAEAGLRPGSAWVRAGVSGAGRAPRYRVAAGAAAVARAASVAPAAGAACARKRAAGWLAGSRRRPGP</sequence>
<keyword evidence="1" id="KW-0732">Signal</keyword>
<dbReference type="EMBL" id="BPQH01000003">
    <property type="protein sequence ID" value="GJD48331.1"/>
    <property type="molecule type" value="Genomic_DNA"/>
</dbReference>
<dbReference type="Proteomes" id="UP001055167">
    <property type="component" value="Unassembled WGS sequence"/>
</dbReference>
<dbReference type="PANTHER" id="PTHR19372">
    <property type="entry name" value="SULFITE REDUCTASE"/>
    <property type="match status" value="1"/>
</dbReference>
<feature type="domain" description="Oxidoreductase molybdopterin-binding" evidence="2">
    <location>
        <begin position="97"/>
        <end position="192"/>
    </location>
</feature>
<dbReference type="InterPro" id="IPR000572">
    <property type="entry name" value="OxRdtase_Mopterin-bd_dom"/>
</dbReference>
<dbReference type="Gene3D" id="3.90.420.10">
    <property type="entry name" value="Oxidoreductase, molybdopterin-binding domain"/>
    <property type="match status" value="1"/>
</dbReference>
<dbReference type="PROSITE" id="PS51318">
    <property type="entry name" value="TAT"/>
    <property type="match status" value="1"/>
</dbReference>
<gene>
    <name evidence="3" type="ORF">OPKNFCMD_1049</name>
</gene>
<accession>A0ABQ4QSM4</accession>
<reference evidence="3" key="2">
    <citation type="submission" date="2021-08" db="EMBL/GenBank/DDBJ databases">
        <authorList>
            <person name="Tani A."/>
            <person name="Ola A."/>
            <person name="Ogura Y."/>
            <person name="Katsura K."/>
            <person name="Hayashi T."/>
        </authorList>
    </citation>
    <scope>NUCLEOTIDE SEQUENCE</scope>
    <source>
        <strain evidence="3">KCTC 52305</strain>
    </source>
</reference>
<feature type="chain" id="PRO_5045632997" description="Oxidoreductase molybdopterin-binding domain-containing protein" evidence="1">
    <location>
        <begin position="28"/>
        <end position="244"/>
    </location>
</feature>
<comment type="caution">
    <text evidence="3">The sequence shown here is derived from an EMBL/GenBank/DDBJ whole genome shotgun (WGS) entry which is preliminary data.</text>
</comment>
<proteinExistence type="predicted"/>
<evidence type="ECO:0000313" key="3">
    <source>
        <dbReference type="EMBL" id="GJD48331.1"/>
    </source>
</evidence>